<sequence length="484" mass="51980">MRAFACKLLGGGPAKVVFLGGSITAGRGAGNEAELSYVPRFARYLNATFPASTIEFVNRGEPASSSGFAAPCVDALVGSSADLVVLEYTANDNEFVGLNSLERRAYEHLLRRLLSLDSRPAVVLLHAYQWWRAAGGGMTSGFFYKEPEQQLTTLSHYYDVPSLSMRAAAWRSWWDGVDGFKVDKVLKEGQHAPFEPNKSIAQAPAGEEAQYFYNDVGHPSAQGHAALAELLAALVQRSAAEAAAGLSPTARQYAQLLPPPMQPAIQEGERDACIIHDGFKAAMAAKQGFQYVAEVPDAATRDAQKWGWVARSVGEQAEMGMVGSKQVEGSQGVVYLAAAAAAACKLQCCAHCSTCCHMLTSPVPAGDWIEFQVDTSSSNATGNTTLGNTTLGTTTGNTALHLSFLRGWMVNYGDALVSCTSGCACDDTPFSCLSEFMFTMYVLQPVQVTRHPQCRIRVTVVDAPRAQPPTEHKVHLNALFVTSY</sequence>
<dbReference type="AlphaFoldDB" id="A0AAD5DYH4"/>
<gene>
    <name evidence="2" type="ORF">COHA_000177</name>
</gene>
<dbReference type="EMBL" id="JADXDR010000004">
    <property type="protein sequence ID" value="KAI7846340.1"/>
    <property type="molecule type" value="Genomic_DNA"/>
</dbReference>
<name>A0AAD5DYH4_9CHLO</name>
<dbReference type="CDD" id="cd00229">
    <property type="entry name" value="SGNH_hydrolase"/>
    <property type="match status" value="1"/>
</dbReference>
<dbReference type="Pfam" id="PF13472">
    <property type="entry name" value="Lipase_GDSL_2"/>
    <property type="match status" value="1"/>
</dbReference>
<keyword evidence="3" id="KW-1185">Reference proteome</keyword>
<accession>A0AAD5DYH4</accession>
<reference evidence="2" key="1">
    <citation type="submission" date="2020-11" db="EMBL/GenBank/DDBJ databases">
        <title>Chlorella ohadii genome sequencing and assembly.</title>
        <authorList>
            <person name="Murik O."/>
            <person name="Treves H."/>
            <person name="Kedem I."/>
            <person name="Shotland Y."/>
            <person name="Kaplan A."/>
        </authorList>
    </citation>
    <scope>NUCLEOTIDE SEQUENCE</scope>
    <source>
        <strain evidence="2">1</strain>
    </source>
</reference>
<protein>
    <recommendedName>
        <fullName evidence="1">SGNH hydrolase-type esterase domain-containing protein</fullName>
    </recommendedName>
</protein>
<dbReference type="PANTHER" id="PTHR34407:SF1">
    <property type="entry name" value="SGNH HYDROLASE-TYPE ESTERASE DOMAIN-CONTAINING PROTEIN"/>
    <property type="match status" value="1"/>
</dbReference>
<evidence type="ECO:0000313" key="3">
    <source>
        <dbReference type="Proteomes" id="UP001205105"/>
    </source>
</evidence>
<organism evidence="2 3">
    <name type="scientific">Chlorella ohadii</name>
    <dbReference type="NCBI Taxonomy" id="2649997"/>
    <lineage>
        <taxon>Eukaryota</taxon>
        <taxon>Viridiplantae</taxon>
        <taxon>Chlorophyta</taxon>
        <taxon>core chlorophytes</taxon>
        <taxon>Trebouxiophyceae</taxon>
        <taxon>Chlorellales</taxon>
        <taxon>Chlorellaceae</taxon>
        <taxon>Chlorella clade</taxon>
        <taxon>Chlorella</taxon>
    </lineage>
</organism>
<evidence type="ECO:0000313" key="2">
    <source>
        <dbReference type="EMBL" id="KAI7846340.1"/>
    </source>
</evidence>
<proteinExistence type="predicted"/>
<comment type="caution">
    <text evidence="2">The sequence shown here is derived from an EMBL/GenBank/DDBJ whole genome shotgun (WGS) entry which is preliminary data.</text>
</comment>
<dbReference type="InterPro" id="IPR036514">
    <property type="entry name" value="SGNH_hydro_sf"/>
</dbReference>
<dbReference type="Gene3D" id="3.40.50.1110">
    <property type="entry name" value="SGNH hydrolase"/>
    <property type="match status" value="1"/>
</dbReference>
<dbReference type="Proteomes" id="UP001205105">
    <property type="component" value="Unassembled WGS sequence"/>
</dbReference>
<dbReference type="SUPFAM" id="SSF52266">
    <property type="entry name" value="SGNH hydrolase"/>
    <property type="match status" value="1"/>
</dbReference>
<dbReference type="InterPro" id="IPR013830">
    <property type="entry name" value="SGNH_hydro"/>
</dbReference>
<feature type="domain" description="SGNH hydrolase-type esterase" evidence="1">
    <location>
        <begin position="18"/>
        <end position="226"/>
    </location>
</feature>
<dbReference type="PANTHER" id="PTHR34407">
    <property type="entry name" value="EXPRESSED PROTEIN"/>
    <property type="match status" value="1"/>
</dbReference>
<evidence type="ECO:0000259" key="1">
    <source>
        <dbReference type="Pfam" id="PF13472"/>
    </source>
</evidence>